<dbReference type="OrthoDB" id="9766256at2"/>
<proteinExistence type="predicted"/>
<dbReference type="STRING" id="288992.SAMN04488522_107271"/>
<name>A0A1M5MQW9_9SPHI</name>
<dbReference type="SUPFAM" id="SSF48452">
    <property type="entry name" value="TPR-like"/>
    <property type="match status" value="1"/>
</dbReference>
<reference evidence="2" key="1">
    <citation type="submission" date="2016-11" db="EMBL/GenBank/DDBJ databases">
        <authorList>
            <person name="Varghese N."/>
            <person name="Submissions S."/>
        </authorList>
    </citation>
    <scope>NUCLEOTIDE SEQUENCE [LARGE SCALE GENOMIC DNA]</scope>
    <source>
        <strain evidence="2">DSM 16990</strain>
    </source>
</reference>
<dbReference type="AlphaFoldDB" id="A0A1M5MQW9"/>
<accession>A0A1M5MQW9</accession>
<dbReference type="Gene3D" id="1.25.40.390">
    <property type="match status" value="2"/>
</dbReference>
<organism evidence="1 2">
    <name type="scientific">Pedobacter caeni</name>
    <dbReference type="NCBI Taxonomy" id="288992"/>
    <lineage>
        <taxon>Bacteria</taxon>
        <taxon>Pseudomonadati</taxon>
        <taxon>Bacteroidota</taxon>
        <taxon>Sphingobacteriia</taxon>
        <taxon>Sphingobacteriales</taxon>
        <taxon>Sphingobacteriaceae</taxon>
        <taxon>Pedobacter</taxon>
    </lineage>
</organism>
<keyword evidence="2" id="KW-1185">Reference proteome</keyword>
<evidence type="ECO:0000313" key="1">
    <source>
        <dbReference type="EMBL" id="SHG79289.1"/>
    </source>
</evidence>
<dbReference type="RefSeq" id="WP_073237464.1">
    <property type="nucleotide sequence ID" value="NZ_FQUQ01000007.1"/>
</dbReference>
<sequence length="484" mass="53612">MILENIKKTGLALLLTTVVFSSCSEDVMDRINEDRNNPLTSPARFIITDAIASSAFKVAGSDYAFYASVYMENHVGIYGQMYNAEIRTAEPYLSTTYDNAWSAAYTNLRNLKVAIDKCSPGGIEDGNFQALGIAQVLSAYNLAIQTDLMGDIPWTEAIQPAIILQPKIDKQEAIYADVMKFLDDAIVNLGKNSAYASLEGQDLLYKGNNKAWVKMAHGLKARYKMRLSFRSAKYQEVINEVDLSFAEASEQASFKFNGGTSNNPFYSFANDRDYFGASTSLHEKLVARTDPRDALFFTSYPVAPNKPAKPLIFAPNGGPRQQQEYYGISGLLSASAPTHLLSYHELLFLKAEAYSRLGDKFNAEKALKAAIAAAFVKVGLTEEAAGTYYADKVEGLFNANPTKEIMAQKYLAFFEDEAVESYNDYRRLKAMGNGDYIPLSNTKSFPLRFTYGSSDVTTNDYVKAAYGDGQYVKTENVWWAGGTR</sequence>
<dbReference type="EMBL" id="FQUQ01000007">
    <property type="protein sequence ID" value="SHG79289.1"/>
    <property type="molecule type" value="Genomic_DNA"/>
</dbReference>
<keyword evidence="1" id="KW-0449">Lipoprotein</keyword>
<protein>
    <submittedName>
        <fullName evidence="1">Susd and RagB outer membrane lipoprotein</fullName>
    </submittedName>
</protein>
<dbReference type="PROSITE" id="PS51257">
    <property type="entry name" value="PROKAR_LIPOPROTEIN"/>
    <property type="match status" value="1"/>
</dbReference>
<dbReference type="InterPro" id="IPR011990">
    <property type="entry name" value="TPR-like_helical_dom_sf"/>
</dbReference>
<gene>
    <name evidence="1" type="ORF">SAMN04488522_107271</name>
</gene>
<evidence type="ECO:0000313" key="2">
    <source>
        <dbReference type="Proteomes" id="UP000184287"/>
    </source>
</evidence>
<dbReference type="Gene3D" id="1.20.120.840">
    <property type="entry name" value="SusD-like, tetratrico peptide repeats domain"/>
    <property type="match status" value="1"/>
</dbReference>
<dbReference type="InterPro" id="IPR041662">
    <property type="entry name" value="SusD-like_2"/>
</dbReference>
<dbReference type="Proteomes" id="UP000184287">
    <property type="component" value="Unassembled WGS sequence"/>
</dbReference>
<dbReference type="Pfam" id="PF12771">
    <property type="entry name" value="SusD-like_2"/>
    <property type="match status" value="1"/>
</dbReference>